<name>D5GHE7_TUBMM</name>
<gene>
    <name evidence="1" type="ORF">GSTUM_00007838001</name>
</gene>
<reference evidence="1 2" key="1">
    <citation type="journal article" date="2010" name="Nature">
        <title>Perigord black truffle genome uncovers evolutionary origins and mechanisms of symbiosis.</title>
        <authorList>
            <person name="Martin F."/>
            <person name="Kohler A."/>
            <person name="Murat C."/>
            <person name="Balestrini R."/>
            <person name="Coutinho P.M."/>
            <person name="Jaillon O."/>
            <person name="Montanini B."/>
            <person name="Morin E."/>
            <person name="Noel B."/>
            <person name="Percudani R."/>
            <person name="Porcel B."/>
            <person name="Rubini A."/>
            <person name="Amicucci A."/>
            <person name="Amselem J."/>
            <person name="Anthouard V."/>
            <person name="Arcioni S."/>
            <person name="Artiguenave F."/>
            <person name="Aury J.M."/>
            <person name="Ballario P."/>
            <person name="Bolchi A."/>
            <person name="Brenna A."/>
            <person name="Brun A."/>
            <person name="Buee M."/>
            <person name="Cantarel B."/>
            <person name="Chevalier G."/>
            <person name="Couloux A."/>
            <person name="Da Silva C."/>
            <person name="Denoeud F."/>
            <person name="Duplessis S."/>
            <person name="Ghignone S."/>
            <person name="Hilselberger B."/>
            <person name="Iotti M."/>
            <person name="Marcais B."/>
            <person name="Mello A."/>
            <person name="Miranda M."/>
            <person name="Pacioni G."/>
            <person name="Quesneville H."/>
            <person name="Riccioni C."/>
            <person name="Ruotolo R."/>
            <person name="Splivallo R."/>
            <person name="Stocchi V."/>
            <person name="Tisserant E."/>
            <person name="Viscomi A.R."/>
            <person name="Zambonelli A."/>
            <person name="Zampieri E."/>
            <person name="Henrissat B."/>
            <person name="Lebrun M.H."/>
            <person name="Paolocci F."/>
            <person name="Bonfante P."/>
            <person name="Ottonello S."/>
            <person name="Wincker P."/>
        </authorList>
    </citation>
    <scope>NUCLEOTIDE SEQUENCE [LARGE SCALE GENOMIC DNA]</scope>
    <source>
        <strain evidence="1 2">Mel28</strain>
    </source>
</reference>
<proteinExistence type="predicted"/>
<evidence type="ECO:0000313" key="2">
    <source>
        <dbReference type="Proteomes" id="UP000006911"/>
    </source>
</evidence>
<dbReference type="InParanoid" id="D5GHE7"/>
<dbReference type="HOGENOM" id="CLU_2591520_0_0_1"/>
<keyword evidence="2" id="KW-1185">Reference proteome</keyword>
<organism evidence="1 2">
    <name type="scientific">Tuber melanosporum (strain Mel28)</name>
    <name type="common">Perigord black truffle</name>
    <dbReference type="NCBI Taxonomy" id="656061"/>
    <lineage>
        <taxon>Eukaryota</taxon>
        <taxon>Fungi</taxon>
        <taxon>Dikarya</taxon>
        <taxon>Ascomycota</taxon>
        <taxon>Pezizomycotina</taxon>
        <taxon>Pezizomycetes</taxon>
        <taxon>Pezizales</taxon>
        <taxon>Tuberaceae</taxon>
        <taxon>Tuber</taxon>
    </lineage>
</organism>
<dbReference type="GeneID" id="9183594"/>
<protein>
    <submittedName>
        <fullName evidence="1">(Perigord truffle) hypothetical protein</fullName>
    </submittedName>
</protein>
<sequence length="80" mass="8790">MVTTFETAVISNATQKTPIARGQLSGKWGSILLSFHQSPHISTLASSRLALLVASALIGPFDSPVAYCFRLMHYFPPWVR</sequence>
<dbReference type="EMBL" id="FN430318">
    <property type="protein sequence ID" value="CAZ83940.1"/>
    <property type="molecule type" value="Genomic_DNA"/>
</dbReference>
<dbReference type="Proteomes" id="UP000006911">
    <property type="component" value="Unassembled WGS sequence"/>
</dbReference>
<evidence type="ECO:0000313" key="1">
    <source>
        <dbReference type="EMBL" id="CAZ83940.1"/>
    </source>
</evidence>
<accession>D5GHE7</accession>
<dbReference type="KEGG" id="tml:GSTUM_00007838001"/>
<dbReference type="RefSeq" id="XP_002839749.1">
    <property type="nucleotide sequence ID" value="XM_002839703.1"/>
</dbReference>
<dbReference type="AlphaFoldDB" id="D5GHE7"/>